<sequence>MAVAIRLSRGGAKKRPYYRIVVSDERAPRDGKYLEQIGTYNPLLAKDDENRVKLNEDRAKYWLGVGAKPSDRVLRFLDAAGILEREARNNPNKGKPGEKAVERAEEKAEKLKEAEEAKKAAEEEAKAAAAAPAEETPAEEAPATEEATPAEEAAVEGAADEAPTEDAPAEAAAEDKAE</sequence>
<comment type="similarity">
    <text evidence="3">Belongs to the bacterial ribosomal protein bS16 family.</text>
</comment>
<feature type="compositionally biased region" description="Acidic residues" evidence="4">
    <location>
        <begin position="158"/>
        <end position="168"/>
    </location>
</feature>
<reference evidence="5 6" key="1">
    <citation type="submission" date="2019-06" db="EMBL/GenBank/DDBJ databases">
        <title>Erythrobacter insulae sp. nov., isolated from a tidal flat.</title>
        <authorList>
            <person name="Yoon J.-H."/>
        </authorList>
    </citation>
    <scope>NUCLEOTIDE SEQUENCE [LARGE SCALE GENOMIC DNA]</scope>
    <source>
        <strain evidence="5 6">JBTF-M21</strain>
    </source>
</reference>
<dbReference type="HAMAP" id="MF_00385">
    <property type="entry name" value="Ribosomal_bS16"/>
    <property type="match status" value="1"/>
</dbReference>
<keyword evidence="2 3" id="KW-0687">Ribonucleoprotein</keyword>
<dbReference type="GO" id="GO:0003735">
    <property type="term" value="F:structural constituent of ribosome"/>
    <property type="evidence" value="ECO:0007669"/>
    <property type="project" value="InterPro"/>
</dbReference>
<dbReference type="RefSeq" id="WP_142788688.1">
    <property type="nucleotide sequence ID" value="NZ_VHJK01000001.1"/>
</dbReference>
<comment type="caution">
    <text evidence="5">The sequence shown here is derived from an EMBL/GenBank/DDBJ whole genome shotgun (WGS) entry which is preliminary data.</text>
</comment>
<feature type="compositionally biased region" description="Basic and acidic residues" evidence="4">
    <location>
        <begin position="95"/>
        <end position="126"/>
    </location>
</feature>
<dbReference type="NCBIfam" id="TIGR00002">
    <property type="entry name" value="S16"/>
    <property type="match status" value="1"/>
</dbReference>
<name>A0A547PE66_9SPHN</name>
<evidence type="ECO:0000313" key="5">
    <source>
        <dbReference type="EMBL" id="TRD12417.1"/>
    </source>
</evidence>
<dbReference type="Gene3D" id="3.30.1320.10">
    <property type="match status" value="1"/>
</dbReference>
<evidence type="ECO:0000256" key="1">
    <source>
        <dbReference type="ARBA" id="ARBA00022980"/>
    </source>
</evidence>
<dbReference type="GO" id="GO:0015935">
    <property type="term" value="C:small ribosomal subunit"/>
    <property type="evidence" value="ECO:0007669"/>
    <property type="project" value="TreeGrafter"/>
</dbReference>
<dbReference type="GO" id="GO:0006412">
    <property type="term" value="P:translation"/>
    <property type="evidence" value="ECO:0007669"/>
    <property type="project" value="UniProtKB-UniRule"/>
</dbReference>
<dbReference type="Pfam" id="PF00886">
    <property type="entry name" value="Ribosomal_S16"/>
    <property type="match status" value="1"/>
</dbReference>
<feature type="compositionally biased region" description="Low complexity" evidence="4">
    <location>
        <begin position="127"/>
        <end position="157"/>
    </location>
</feature>
<dbReference type="InterPro" id="IPR000307">
    <property type="entry name" value="Ribosomal_bS16"/>
</dbReference>
<organism evidence="5 6">
    <name type="scientific">Erythrobacter insulae</name>
    <dbReference type="NCBI Taxonomy" id="2584124"/>
    <lineage>
        <taxon>Bacteria</taxon>
        <taxon>Pseudomonadati</taxon>
        <taxon>Pseudomonadota</taxon>
        <taxon>Alphaproteobacteria</taxon>
        <taxon>Sphingomonadales</taxon>
        <taxon>Erythrobacteraceae</taxon>
        <taxon>Erythrobacter/Porphyrobacter group</taxon>
        <taxon>Erythrobacter</taxon>
    </lineage>
</organism>
<evidence type="ECO:0000256" key="2">
    <source>
        <dbReference type="ARBA" id="ARBA00023274"/>
    </source>
</evidence>
<dbReference type="PANTHER" id="PTHR12919:SF20">
    <property type="entry name" value="SMALL RIBOSOMAL SUBUNIT PROTEIN BS16M"/>
    <property type="match status" value="1"/>
</dbReference>
<evidence type="ECO:0000256" key="4">
    <source>
        <dbReference type="SAM" id="MobiDB-lite"/>
    </source>
</evidence>
<proteinExistence type="inferred from homology"/>
<accession>A0A547PE66</accession>
<protein>
    <recommendedName>
        <fullName evidence="3">Small ribosomal subunit protein bS16</fullName>
    </recommendedName>
</protein>
<dbReference type="InterPro" id="IPR023803">
    <property type="entry name" value="Ribosomal_bS16_dom_sf"/>
</dbReference>
<evidence type="ECO:0000256" key="3">
    <source>
        <dbReference type="HAMAP-Rule" id="MF_00385"/>
    </source>
</evidence>
<dbReference type="PANTHER" id="PTHR12919">
    <property type="entry name" value="30S RIBOSOMAL PROTEIN S16"/>
    <property type="match status" value="1"/>
</dbReference>
<dbReference type="OrthoDB" id="9807878at2"/>
<dbReference type="EMBL" id="VHJK01000001">
    <property type="protein sequence ID" value="TRD12417.1"/>
    <property type="molecule type" value="Genomic_DNA"/>
</dbReference>
<gene>
    <name evidence="3 5" type="primary">rpsP</name>
    <name evidence="5" type="ORF">FGU71_11450</name>
</gene>
<dbReference type="InterPro" id="IPR020592">
    <property type="entry name" value="Ribosomal_bS16_CS"/>
</dbReference>
<evidence type="ECO:0000313" key="6">
    <source>
        <dbReference type="Proteomes" id="UP000316343"/>
    </source>
</evidence>
<dbReference type="GO" id="GO:0005737">
    <property type="term" value="C:cytoplasm"/>
    <property type="evidence" value="ECO:0007669"/>
    <property type="project" value="UniProtKB-ARBA"/>
</dbReference>
<dbReference type="AlphaFoldDB" id="A0A547PE66"/>
<keyword evidence="6" id="KW-1185">Reference proteome</keyword>
<dbReference type="Proteomes" id="UP000316343">
    <property type="component" value="Unassembled WGS sequence"/>
</dbReference>
<dbReference type="PROSITE" id="PS00732">
    <property type="entry name" value="RIBOSOMAL_S16"/>
    <property type="match status" value="1"/>
</dbReference>
<dbReference type="SUPFAM" id="SSF54565">
    <property type="entry name" value="Ribosomal protein S16"/>
    <property type="match status" value="1"/>
</dbReference>
<keyword evidence="1 3" id="KW-0689">Ribosomal protein</keyword>
<feature type="region of interest" description="Disordered" evidence="4">
    <location>
        <begin position="83"/>
        <end position="178"/>
    </location>
</feature>